<evidence type="ECO:0000256" key="4">
    <source>
        <dbReference type="ARBA" id="ARBA00022741"/>
    </source>
</evidence>
<dbReference type="GO" id="GO:0005524">
    <property type="term" value="F:ATP binding"/>
    <property type="evidence" value="ECO:0007669"/>
    <property type="project" value="UniProtKB-KW"/>
</dbReference>
<dbReference type="NCBIfam" id="TIGR01251">
    <property type="entry name" value="ribP_PPkin"/>
    <property type="match status" value="1"/>
</dbReference>
<dbReference type="Gene3D" id="3.40.50.2020">
    <property type="match status" value="2"/>
</dbReference>
<keyword evidence="6" id="KW-0067">ATP-binding</keyword>
<evidence type="ECO:0000313" key="12">
    <source>
        <dbReference type="Proteomes" id="UP000680656"/>
    </source>
</evidence>
<dbReference type="GO" id="GO:0004749">
    <property type="term" value="F:ribose phosphate diphosphokinase activity"/>
    <property type="evidence" value="ECO:0007669"/>
    <property type="project" value="UniProtKB-EC"/>
</dbReference>
<dbReference type="GeneID" id="65565170"/>
<evidence type="ECO:0000256" key="1">
    <source>
        <dbReference type="ARBA" id="ARBA00013247"/>
    </source>
</evidence>
<evidence type="ECO:0000313" key="11">
    <source>
        <dbReference type="EMBL" id="QVV87480.1"/>
    </source>
</evidence>
<dbReference type="GO" id="GO:0006164">
    <property type="term" value="P:purine nucleotide biosynthetic process"/>
    <property type="evidence" value="ECO:0007669"/>
    <property type="project" value="TreeGrafter"/>
</dbReference>
<dbReference type="RefSeq" id="WP_214418301.1">
    <property type="nucleotide sequence ID" value="NZ_CP075546.1"/>
</dbReference>
<keyword evidence="2 11" id="KW-0808">Transferase</keyword>
<gene>
    <name evidence="11" type="ORF">KHC33_08815</name>
</gene>
<dbReference type="Pfam" id="PF00156">
    <property type="entry name" value="Pribosyltran"/>
    <property type="match status" value="1"/>
</dbReference>
<keyword evidence="4" id="KW-0547">Nucleotide-binding</keyword>
<feature type="domain" description="Phosphoribosyltransferase" evidence="9">
    <location>
        <begin position="140"/>
        <end position="259"/>
    </location>
</feature>
<dbReference type="InterPro" id="IPR000836">
    <property type="entry name" value="PRTase_dom"/>
</dbReference>
<dbReference type="InterPro" id="IPR005946">
    <property type="entry name" value="Rib-P_diPkinase"/>
</dbReference>
<dbReference type="PANTHER" id="PTHR10210">
    <property type="entry name" value="RIBOSE-PHOSPHATE DIPHOSPHOKINASE FAMILY MEMBER"/>
    <property type="match status" value="1"/>
</dbReference>
<organism evidence="11 12">
    <name type="scientific">Methanospirillum purgamenti</name>
    <dbReference type="NCBI Taxonomy" id="2834276"/>
    <lineage>
        <taxon>Archaea</taxon>
        <taxon>Methanobacteriati</taxon>
        <taxon>Methanobacteriota</taxon>
        <taxon>Stenosarchaea group</taxon>
        <taxon>Methanomicrobia</taxon>
        <taxon>Methanomicrobiales</taxon>
        <taxon>Methanospirillaceae</taxon>
        <taxon>Methanospirillum</taxon>
    </lineage>
</organism>
<dbReference type="InterPro" id="IPR029057">
    <property type="entry name" value="PRTase-like"/>
</dbReference>
<evidence type="ECO:0000256" key="7">
    <source>
        <dbReference type="ARBA" id="ARBA00049535"/>
    </source>
</evidence>
<comment type="similarity">
    <text evidence="8">Belongs to the ribose-phosphate pyrophosphokinase family.</text>
</comment>
<dbReference type="CDD" id="cd06223">
    <property type="entry name" value="PRTases_typeI"/>
    <property type="match status" value="1"/>
</dbReference>
<dbReference type="GO" id="GO:0002189">
    <property type="term" value="C:ribose phosphate diphosphokinase complex"/>
    <property type="evidence" value="ECO:0007669"/>
    <property type="project" value="TreeGrafter"/>
</dbReference>
<keyword evidence="5 11" id="KW-0418">Kinase</keyword>
<keyword evidence="12" id="KW-1185">Reference proteome</keyword>
<keyword evidence="3 8" id="KW-0545">Nucleotide biosynthesis</keyword>
<comment type="catalytic activity">
    <reaction evidence="7">
        <text>D-ribose 5-phosphate + ATP = 5-phospho-alpha-D-ribose 1-diphosphate + AMP + H(+)</text>
        <dbReference type="Rhea" id="RHEA:15609"/>
        <dbReference type="ChEBI" id="CHEBI:15378"/>
        <dbReference type="ChEBI" id="CHEBI:30616"/>
        <dbReference type="ChEBI" id="CHEBI:58017"/>
        <dbReference type="ChEBI" id="CHEBI:78346"/>
        <dbReference type="ChEBI" id="CHEBI:456215"/>
        <dbReference type="EC" id="2.7.6.1"/>
    </reaction>
</comment>
<dbReference type="EMBL" id="CP075546">
    <property type="protein sequence ID" value="QVV87480.1"/>
    <property type="molecule type" value="Genomic_DNA"/>
</dbReference>
<evidence type="ECO:0000256" key="6">
    <source>
        <dbReference type="ARBA" id="ARBA00022840"/>
    </source>
</evidence>
<dbReference type="InterPro" id="IPR029099">
    <property type="entry name" value="Pribosyltran_N"/>
</dbReference>
<dbReference type="Proteomes" id="UP000680656">
    <property type="component" value="Chromosome"/>
</dbReference>
<proteinExistence type="inferred from homology"/>
<sequence>MKVVSTQRSQVLAGRLATALNIPVIDTRWQKFPDGEIYVRAVQPAEKVIICGSILTSDDLIELLLLKDIFSESDITLVIPYMGYARQDKQFNPGEPLSARAIAQILGSNTKRVYTVNIHEKTVLNYFHTEATDVSLSGPAAEYITTLSLDNPLILSPDEGALHLGRDVASHGSWESDYLQKTRISGDEVRIAPKSIPVLGRDVVILDDIISTGGTQATAASMLHEQGARSIHTVGIHGVLASGAYTRLISAGIVSISCSDTIERACSKYSAGSVIAGYI</sequence>
<evidence type="ECO:0000256" key="5">
    <source>
        <dbReference type="ARBA" id="ARBA00022777"/>
    </source>
</evidence>
<dbReference type="NCBIfam" id="NF002095">
    <property type="entry name" value="PRK00934.1"/>
    <property type="match status" value="1"/>
</dbReference>
<dbReference type="GO" id="GO:0005737">
    <property type="term" value="C:cytoplasm"/>
    <property type="evidence" value="ECO:0007669"/>
    <property type="project" value="TreeGrafter"/>
</dbReference>
<dbReference type="PANTHER" id="PTHR10210:SF32">
    <property type="entry name" value="RIBOSE-PHOSPHATE PYROPHOSPHOKINASE 2"/>
    <property type="match status" value="1"/>
</dbReference>
<evidence type="ECO:0000259" key="10">
    <source>
        <dbReference type="Pfam" id="PF13793"/>
    </source>
</evidence>
<dbReference type="AlphaFoldDB" id="A0A8E7EII6"/>
<dbReference type="GO" id="GO:0006015">
    <property type="term" value="P:5-phosphoribose 1-diphosphate biosynthetic process"/>
    <property type="evidence" value="ECO:0007669"/>
    <property type="project" value="TreeGrafter"/>
</dbReference>
<dbReference type="SMART" id="SM01400">
    <property type="entry name" value="Pribosyltran_N"/>
    <property type="match status" value="1"/>
</dbReference>
<evidence type="ECO:0000256" key="2">
    <source>
        <dbReference type="ARBA" id="ARBA00022679"/>
    </source>
</evidence>
<dbReference type="Pfam" id="PF13793">
    <property type="entry name" value="Pribosyltran_N"/>
    <property type="match status" value="1"/>
</dbReference>
<reference evidence="11 12" key="1">
    <citation type="submission" date="2021-05" db="EMBL/GenBank/DDBJ databases">
        <title>A novel Methanospirillum isolate from a pyrite-forming mixed culture.</title>
        <authorList>
            <person name="Bunk B."/>
            <person name="Sproer C."/>
            <person name="Spring S."/>
            <person name="Pester M."/>
        </authorList>
    </citation>
    <scope>NUCLEOTIDE SEQUENCE [LARGE SCALE GENOMIC DNA]</scope>
    <source>
        <strain evidence="11 12">J.3.6.1-F.2.7.3</strain>
    </source>
</reference>
<dbReference type="SUPFAM" id="SSF53271">
    <property type="entry name" value="PRTase-like"/>
    <property type="match status" value="2"/>
</dbReference>
<protein>
    <recommendedName>
        <fullName evidence="1">ribose-phosphate diphosphokinase</fullName>
        <ecNumber evidence="1">2.7.6.1</ecNumber>
    </recommendedName>
</protein>
<feature type="domain" description="Ribose-phosphate pyrophosphokinase N-terminal" evidence="10">
    <location>
        <begin position="1"/>
        <end position="106"/>
    </location>
</feature>
<evidence type="ECO:0000256" key="3">
    <source>
        <dbReference type="ARBA" id="ARBA00022727"/>
    </source>
</evidence>
<dbReference type="KEGG" id="mrtj:KHC33_08815"/>
<dbReference type="GO" id="GO:0016301">
    <property type="term" value="F:kinase activity"/>
    <property type="evidence" value="ECO:0007669"/>
    <property type="project" value="UniProtKB-KW"/>
</dbReference>
<evidence type="ECO:0000256" key="8">
    <source>
        <dbReference type="RuleBase" id="RU004324"/>
    </source>
</evidence>
<name>A0A8E7EII6_9EURY</name>
<accession>A0A8E7EII6</accession>
<evidence type="ECO:0000259" key="9">
    <source>
        <dbReference type="Pfam" id="PF00156"/>
    </source>
</evidence>
<dbReference type="GO" id="GO:0000287">
    <property type="term" value="F:magnesium ion binding"/>
    <property type="evidence" value="ECO:0007669"/>
    <property type="project" value="InterPro"/>
</dbReference>
<dbReference type="EC" id="2.7.6.1" evidence="1"/>